<dbReference type="SUPFAM" id="SSF53597">
    <property type="entry name" value="Dihydrofolate reductase-like"/>
    <property type="match status" value="1"/>
</dbReference>
<protein>
    <submittedName>
        <fullName evidence="5">Pyrimidine reductase family protein</fullName>
    </submittedName>
</protein>
<name>A0ABP8TSB2_9ACTN</name>
<sequence length="243" mass="25845">MRRLEPAGLADLAEAYAYPDTTPWLRGNMVASADGAATFEGKAGGLGNEADRRLLSLLRGLADVVVVGAATVRVEGYGPVHAREWWGDIRTGRPPTPPLAIVSRSLELDFDAPVFTEAADRTIVITCASAPEDRRSGAEKHADVIVAGEEAVDVAVALDALAERGLTRQLTEGGPRLLAQFVAAGRLDELCLTVSPQLTAGDAARIINGPGPASTPLRLGHVLEEEDFLFLRYTRRVDDGRPS</sequence>
<evidence type="ECO:0000313" key="6">
    <source>
        <dbReference type="Proteomes" id="UP001500212"/>
    </source>
</evidence>
<dbReference type="PANTHER" id="PTHR38011">
    <property type="entry name" value="DIHYDROFOLATE REDUCTASE FAMILY PROTEIN (AFU_ORTHOLOGUE AFUA_8G06820)"/>
    <property type="match status" value="1"/>
</dbReference>
<dbReference type="Pfam" id="PF01872">
    <property type="entry name" value="RibD_C"/>
    <property type="match status" value="1"/>
</dbReference>
<evidence type="ECO:0000256" key="3">
    <source>
        <dbReference type="ARBA" id="ARBA00023002"/>
    </source>
</evidence>
<dbReference type="PANTHER" id="PTHR38011:SF7">
    <property type="entry name" value="2,5-DIAMINO-6-RIBOSYLAMINO-4(3H)-PYRIMIDINONE 5'-PHOSPHATE REDUCTASE"/>
    <property type="match status" value="1"/>
</dbReference>
<dbReference type="NCBIfam" id="NF010663">
    <property type="entry name" value="PRK14059.1-1"/>
    <property type="match status" value="1"/>
</dbReference>
<gene>
    <name evidence="5" type="ORF">GCM10023195_49130</name>
</gene>
<evidence type="ECO:0000256" key="1">
    <source>
        <dbReference type="ARBA" id="ARBA00005104"/>
    </source>
</evidence>
<organism evidence="5 6">
    <name type="scientific">Actinoallomurus liliacearum</name>
    <dbReference type="NCBI Taxonomy" id="1080073"/>
    <lineage>
        <taxon>Bacteria</taxon>
        <taxon>Bacillati</taxon>
        <taxon>Actinomycetota</taxon>
        <taxon>Actinomycetes</taxon>
        <taxon>Streptosporangiales</taxon>
        <taxon>Thermomonosporaceae</taxon>
        <taxon>Actinoallomurus</taxon>
    </lineage>
</organism>
<dbReference type="InterPro" id="IPR002734">
    <property type="entry name" value="RibDG_C"/>
</dbReference>
<evidence type="ECO:0000256" key="2">
    <source>
        <dbReference type="ARBA" id="ARBA00022857"/>
    </source>
</evidence>
<dbReference type="RefSeq" id="WP_345358797.1">
    <property type="nucleotide sequence ID" value="NZ_BAABHJ010000017.1"/>
</dbReference>
<dbReference type="Proteomes" id="UP001500212">
    <property type="component" value="Unassembled WGS sequence"/>
</dbReference>
<accession>A0ABP8TSB2</accession>
<keyword evidence="2" id="KW-0521">NADP</keyword>
<dbReference type="Gene3D" id="3.40.430.10">
    <property type="entry name" value="Dihydrofolate Reductase, subunit A"/>
    <property type="match status" value="1"/>
</dbReference>
<dbReference type="EMBL" id="BAABHJ010000017">
    <property type="protein sequence ID" value="GAA4611584.1"/>
    <property type="molecule type" value="Genomic_DNA"/>
</dbReference>
<comment type="caution">
    <text evidence="5">The sequence shown here is derived from an EMBL/GenBank/DDBJ whole genome shotgun (WGS) entry which is preliminary data.</text>
</comment>
<reference evidence="6" key="1">
    <citation type="journal article" date="2019" name="Int. J. Syst. Evol. Microbiol.">
        <title>The Global Catalogue of Microorganisms (GCM) 10K type strain sequencing project: providing services to taxonomists for standard genome sequencing and annotation.</title>
        <authorList>
            <consortium name="The Broad Institute Genomics Platform"/>
            <consortium name="The Broad Institute Genome Sequencing Center for Infectious Disease"/>
            <person name="Wu L."/>
            <person name="Ma J."/>
        </authorList>
    </citation>
    <scope>NUCLEOTIDE SEQUENCE [LARGE SCALE GENOMIC DNA]</scope>
    <source>
        <strain evidence="6">JCM 17938</strain>
    </source>
</reference>
<keyword evidence="6" id="KW-1185">Reference proteome</keyword>
<feature type="domain" description="Bacterial bifunctional deaminase-reductase C-terminal" evidence="4">
    <location>
        <begin position="23"/>
        <end position="221"/>
    </location>
</feature>
<evidence type="ECO:0000259" key="4">
    <source>
        <dbReference type="Pfam" id="PF01872"/>
    </source>
</evidence>
<comment type="pathway">
    <text evidence="1">Cofactor biosynthesis; riboflavin biosynthesis.</text>
</comment>
<dbReference type="InterPro" id="IPR050765">
    <property type="entry name" value="Riboflavin_Biosynth_HTPR"/>
</dbReference>
<proteinExistence type="predicted"/>
<keyword evidence="3" id="KW-0560">Oxidoreductase</keyword>
<evidence type="ECO:0000313" key="5">
    <source>
        <dbReference type="EMBL" id="GAA4611584.1"/>
    </source>
</evidence>
<dbReference type="InterPro" id="IPR024072">
    <property type="entry name" value="DHFR-like_dom_sf"/>
</dbReference>